<evidence type="ECO:0000256" key="1">
    <source>
        <dbReference type="ARBA" id="ARBA00004196"/>
    </source>
</evidence>
<evidence type="ECO:0000256" key="7">
    <source>
        <dbReference type="ARBA" id="ARBA00023237"/>
    </source>
</evidence>
<evidence type="ECO:0000256" key="5">
    <source>
        <dbReference type="ARBA" id="ARBA00022729"/>
    </source>
</evidence>
<evidence type="ECO:0000256" key="3">
    <source>
        <dbReference type="ARBA" id="ARBA00004613"/>
    </source>
</evidence>
<keyword evidence="10" id="KW-1185">Reference proteome</keyword>
<organism evidence="9 10">
    <name type="scientific">Bacteroides sedimenti</name>
    <dbReference type="NCBI Taxonomy" id="2136147"/>
    <lineage>
        <taxon>Bacteria</taxon>
        <taxon>Pseudomonadati</taxon>
        <taxon>Bacteroidota</taxon>
        <taxon>Bacteroidia</taxon>
        <taxon>Bacteroidales</taxon>
        <taxon>Bacteroidaceae</taxon>
        <taxon>Bacteroides</taxon>
    </lineage>
</organism>
<evidence type="ECO:0000313" key="9">
    <source>
        <dbReference type="EMBL" id="BEH00434.1"/>
    </source>
</evidence>
<keyword evidence="5 8" id="KW-0732">Signal</keyword>
<dbReference type="Pfam" id="PF02415">
    <property type="entry name" value="Chlam_PMP"/>
    <property type="match status" value="1"/>
</dbReference>
<reference evidence="9 10" key="1">
    <citation type="submission" date="2023-04" db="EMBL/GenBank/DDBJ databases">
        <title>Draft genome sequence of acteroides sedimenti strain YN3PY1.</title>
        <authorList>
            <person name="Yoshida N."/>
        </authorList>
    </citation>
    <scope>NUCLEOTIDE SEQUENCE [LARGE SCALE GENOMIC DNA]</scope>
    <source>
        <strain evidence="9 10">YN3PY1</strain>
    </source>
</reference>
<comment type="subcellular location">
    <subcellularLocation>
        <location evidence="1">Cell envelope</location>
    </subcellularLocation>
    <subcellularLocation>
        <location evidence="2">Cell outer membrane</location>
    </subcellularLocation>
    <subcellularLocation>
        <location evidence="3">Secreted</location>
    </subcellularLocation>
</comment>
<dbReference type="InterPro" id="IPR003368">
    <property type="entry name" value="POMP_repeat"/>
</dbReference>
<dbReference type="RefSeq" id="WP_353331779.1">
    <property type="nucleotide sequence ID" value="NZ_AP028055.1"/>
</dbReference>
<keyword evidence="6" id="KW-0472">Membrane</keyword>
<evidence type="ECO:0000256" key="2">
    <source>
        <dbReference type="ARBA" id="ARBA00004442"/>
    </source>
</evidence>
<protein>
    <recommendedName>
        <fullName evidence="11">T9SS type A sorting domain-containing protein</fullName>
    </recommendedName>
</protein>
<sequence length="514" mass="53499">MKTKHLLTGLFLSVAISTSAANYVVTSNSVDAAVEGSLLNVMSKVASGDVISFNFDGTEINSPSGSAYVILDAKSITINGINATNNKPVEFTGPEVIFEMKGGAILNLNNVVVSGKTGIPFKLSANARLNAKQCKFLNNGKIDNTNNGGLARISSAIGDFEDCYFEGNACGGSYGGGALCAYGKSSLYVKKCTFVNNHSSNGGAIVIQGTTGNIFGDCRIENSTFVNNGADGVGDQRGGAIYVKNGGDANSNVKPILIYNTFVGNVAYQAGGAIDCFAMSGKFIEITMVNNLLAGNIHGDNFTDNDVHIWNLVERVTTKTNNNVFAAATTDAFTISDTNVNFATDVIFKSLVPHPSPDFLGTDKKTAQLYTDANGRIVAMIDVNSVAKGKAVATSSSIANFPTTDQLGATRPVSPSVGAVEYADGLTPLGLANGIINQNVSGANVKAWIVGNQLFVSGVEGSAAASVYDLTGKEICNGTIDNNSPISVNEVCKGVYVVKINNKSTSEAIKLVVD</sequence>
<feature type="chain" id="PRO_5046688854" description="T9SS type A sorting domain-containing protein" evidence="8">
    <location>
        <begin position="21"/>
        <end position="514"/>
    </location>
</feature>
<evidence type="ECO:0000256" key="8">
    <source>
        <dbReference type="SAM" id="SignalP"/>
    </source>
</evidence>
<accession>A0ABN6ZCT3</accession>
<name>A0ABN6ZCT3_9BACE</name>
<evidence type="ECO:0000313" key="10">
    <source>
        <dbReference type="Proteomes" id="UP001496674"/>
    </source>
</evidence>
<evidence type="ECO:0000256" key="6">
    <source>
        <dbReference type="ARBA" id="ARBA00023136"/>
    </source>
</evidence>
<proteinExistence type="predicted"/>
<dbReference type="EMBL" id="AP028055">
    <property type="protein sequence ID" value="BEH00434.1"/>
    <property type="molecule type" value="Genomic_DNA"/>
</dbReference>
<dbReference type="Proteomes" id="UP001496674">
    <property type="component" value="Chromosome"/>
</dbReference>
<evidence type="ECO:0008006" key="11">
    <source>
        <dbReference type="Google" id="ProtNLM"/>
    </source>
</evidence>
<dbReference type="SUPFAM" id="SSF51126">
    <property type="entry name" value="Pectin lyase-like"/>
    <property type="match status" value="1"/>
</dbReference>
<dbReference type="NCBIfam" id="TIGR04183">
    <property type="entry name" value="Por_Secre_tail"/>
    <property type="match status" value="1"/>
</dbReference>
<evidence type="ECO:0000256" key="4">
    <source>
        <dbReference type="ARBA" id="ARBA00022525"/>
    </source>
</evidence>
<feature type="signal peptide" evidence="8">
    <location>
        <begin position="1"/>
        <end position="20"/>
    </location>
</feature>
<dbReference type="InterPro" id="IPR026444">
    <property type="entry name" value="Secre_tail"/>
</dbReference>
<keyword evidence="4" id="KW-0964">Secreted</keyword>
<gene>
    <name evidence="9" type="ORF">BSYN_26980</name>
</gene>
<keyword evidence="7" id="KW-0998">Cell outer membrane</keyword>
<dbReference type="InterPro" id="IPR011050">
    <property type="entry name" value="Pectin_lyase_fold/virulence"/>
</dbReference>